<name>A0ABS5UCS5_9BACT</name>
<organism evidence="1 2">
    <name type="scientific">Pelotalea chapellei</name>
    <dbReference type="NCBI Taxonomy" id="44671"/>
    <lineage>
        <taxon>Bacteria</taxon>
        <taxon>Pseudomonadati</taxon>
        <taxon>Thermodesulfobacteriota</taxon>
        <taxon>Desulfuromonadia</taxon>
        <taxon>Geobacterales</taxon>
        <taxon>Geobacteraceae</taxon>
        <taxon>Pelotalea</taxon>
    </lineage>
</organism>
<dbReference type="EMBL" id="JAHDYS010000022">
    <property type="protein sequence ID" value="MBT1073475.1"/>
    <property type="molecule type" value="Genomic_DNA"/>
</dbReference>
<keyword evidence="2" id="KW-1185">Reference proteome</keyword>
<evidence type="ECO:0000313" key="1">
    <source>
        <dbReference type="EMBL" id="MBT1073475.1"/>
    </source>
</evidence>
<accession>A0ABS5UCS5</accession>
<evidence type="ECO:0000313" key="2">
    <source>
        <dbReference type="Proteomes" id="UP000784128"/>
    </source>
</evidence>
<sequence length="61" mass="7205">MCDPEEPEISALNRVIAHFDEGDELQMKDKAQLVFYRDKILELNKDIAEIMARLELERNKE</sequence>
<dbReference type="RefSeq" id="WP_214301557.1">
    <property type="nucleotide sequence ID" value="NZ_JAHDYS010000022.1"/>
</dbReference>
<dbReference type="Proteomes" id="UP000784128">
    <property type="component" value="Unassembled WGS sequence"/>
</dbReference>
<protein>
    <submittedName>
        <fullName evidence="1">Uncharacterized protein</fullName>
    </submittedName>
</protein>
<gene>
    <name evidence="1" type="ORF">KJB30_16935</name>
</gene>
<reference evidence="1 2" key="1">
    <citation type="submission" date="2021-05" db="EMBL/GenBank/DDBJ databases">
        <title>The draft genome of Geobacter chapellei DSM 13688.</title>
        <authorList>
            <person name="Xu Z."/>
            <person name="Masuda Y."/>
            <person name="Itoh H."/>
            <person name="Senoo K."/>
        </authorList>
    </citation>
    <scope>NUCLEOTIDE SEQUENCE [LARGE SCALE GENOMIC DNA]</scope>
    <source>
        <strain evidence="1 2">DSM 13688</strain>
    </source>
</reference>
<proteinExistence type="predicted"/>
<comment type="caution">
    <text evidence="1">The sequence shown here is derived from an EMBL/GenBank/DDBJ whole genome shotgun (WGS) entry which is preliminary data.</text>
</comment>